<dbReference type="EMBL" id="VJMH01004500">
    <property type="protein sequence ID" value="KAF0702806.1"/>
    <property type="molecule type" value="Genomic_DNA"/>
</dbReference>
<protein>
    <submittedName>
        <fullName evidence="3">Aste57867_7740 protein</fullName>
    </submittedName>
</protein>
<dbReference type="EMBL" id="CAADRA010004518">
    <property type="protein sequence ID" value="VFT84640.1"/>
    <property type="molecule type" value="Genomic_DNA"/>
</dbReference>
<feature type="domain" description="DDE-1" evidence="1">
    <location>
        <begin position="211"/>
        <end position="376"/>
    </location>
</feature>
<dbReference type="AlphaFoldDB" id="A0A485KIQ1"/>
<dbReference type="Proteomes" id="UP000332933">
    <property type="component" value="Unassembled WGS sequence"/>
</dbReference>
<evidence type="ECO:0000313" key="3">
    <source>
        <dbReference type="EMBL" id="VFT84640.1"/>
    </source>
</evidence>
<dbReference type="InterPro" id="IPR004875">
    <property type="entry name" value="DDE_SF_endonuclease_dom"/>
</dbReference>
<reference evidence="2" key="2">
    <citation type="submission" date="2019-06" db="EMBL/GenBank/DDBJ databases">
        <title>Genomics analysis of Aphanomyces spp. identifies a new class of oomycete effector associated with host adaptation.</title>
        <authorList>
            <person name="Gaulin E."/>
        </authorList>
    </citation>
    <scope>NUCLEOTIDE SEQUENCE</scope>
    <source>
        <strain evidence="2">CBS 578.67</strain>
    </source>
</reference>
<dbReference type="OrthoDB" id="129077at2759"/>
<gene>
    <name evidence="3" type="primary">Aste57867_7740</name>
    <name evidence="2" type="ORF">As57867_007711</name>
    <name evidence="3" type="ORF">ASTE57867_7740</name>
</gene>
<evidence type="ECO:0000259" key="1">
    <source>
        <dbReference type="Pfam" id="PF03184"/>
    </source>
</evidence>
<evidence type="ECO:0000313" key="2">
    <source>
        <dbReference type="EMBL" id="KAF0702806.1"/>
    </source>
</evidence>
<dbReference type="GO" id="GO:0003677">
    <property type="term" value="F:DNA binding"/>
    <property type="evidence" value="ECO:0007669"/>
    <property type="project" value="TreeGrafter"/>
</dbReference>
<reference evidence="3 4" key="1">
    <citation type="submission" date="2019-03" db="EMBL/GenBank/DDBJ databases">
        <authorList>
            <person name="Gaulin E."/>
            <person name="Dumas B."/>
        </authorList>
    </citation>
    <scope>NUCLEOTIDE SEQUENCE [LARGE SCALE GENOMIC DNA]</scope>
    <source>
        <strain evidence="3">CBS 568.67</strain>
    </source>
</reference>
<dbReference type="InterPro" id="IPR050863">
    <property type="entry name" value="CenT-Element_Derived"/>
</dbReference>
<dbReference type="PANTHER" id="PTHR19303:SF57">
    <property type="entry name" value="HTH CENPB-TYPE DOMAIN-CONTAINING PROTEIN"/>
    <property type="match status" value="1"/>
</dbReference>
<sequence>MGVYAKHDNDGREALVSEFLQANLPVKTFAEMRGIPRSTLRNMLKRGDRICTQEAKGKKATLGGQGRKQLITFAGELETFMDAVRDEECYLTHTHMITFMKLHHKEWLDEYLMNKKNDERAYHSLMRLCQRFSTRYKFSQRVACATKMKQTELAELRDNFAASFWEKFRAVAPSDIINVDETPVYYDSPPRKTLARIGASSKVNKSQKHADRLTAVLSIRSNGDKLPILFIVKGKPGGLVDKQEIPTYPEGHVYVVQENAWMDKEVWQIYLTELLKFEITGPSVLVADNLDSHVTQDAYDTVSSELFSILESLPKNSTSFCQPLYVGVMGPLKSKLRAEWLHEKPVVTAAEKRLAMILRTIKVWDAIPSSLIRRSFEKALPKSTVVAI</sequence>
<organism evidence="3 4">
    <name type="scientific">Aphanomyces stellatus</name>
    <dbReference type="NCBI Taxonomy" id="120398"/>
    <lineage>
        <taxon>Eukaryota</taxon>
        <taxon>Sar</taxon>
        <taxon>Stramenopiles</taxon>
        <taxon>Oomycota</taxon>
        <taxon>Saprolegniomycetes</taxon>
        <taxon>Saprolegniales</taxon>
        <taxon>Verrucalvaceae</taxon>
        <taxon>Aphanomyces</taxon>
    </lineage>
</organism>
<keyword evidence="4" id="KW-1185">Reference proteome</keyword>
<dbReference type="PANTHER" id="PTHR19303">
    <property type="entry name" value="TRANSPOSON"/>
    <property type="match status" value="1"/>
</dbReference>
<name>A0A485KIQ1_9STRA</name>
<accession>A0A485KIQ1</accession>
<proteinExistence type="predicted"/>
<dbReference type="Pfam" id="PF03184">
    <property type="entry name" value="DDE_1"/>
    <property type="match status" value="1"/>
</dbReference>
<dbReference type="GO" id="GO:0005634">
    <property type="term" value="C:nucleus"/>
    <property type="evidence" value="ECO:0007669"/>
    <property type="project" value="TreeGrafter"/>
</dbReference>
<evidence type="ECO:0000313" key="4">
    <source>
        <dbReference type="Proteomes" id="UP000332933"/>
    </source>
</evidence>